<evidence type="ECO:0000256" key="3">
    <source>
        <dbReference type="ARBA" id="ARBA00010425"/>
    </source>
</evidence>
<dbReference type="OrthoDB" id="10261634at2759"/>
<feature type="compositionally biased region" description="Pro residues" evidence="8">
    <location>
        <begin position="235"/>
        <end position="246"/>
    </location>
</feature>
<dbReference type="GO" id="GO:0005789">
    <property type="term" value="C:endoplasmic reticulum membrane"/>
    <property type="evidence" value="ECO:0007669"/>
    <property type="project" value="UniProtKB-SubCell"/>
</dbReference>
<comment type="similarity">
    <text evidence="3">Belongs to the TPT transporter family. SLC35D subfamily.</text>
</comment>
<sequence>MTIDLPPDSAWALNAMAPTKEGPTINITTNNGFSTFAAPTPPPASPAPPTVAPPKRNNGIAFSMVGGGGPASQPPTPSFAAPPPPPPVISSPANPPPPTVAPPKRNNGIAFSMVGGGPASQPPTPAFAPASAPPPSTYLPPPYIPSAFLPSTAVAIPTPYANPPSYTFSAFAPSTPASVPASTPTSFPSHSPFTSIPPSPFISAPLPPSSIPTTAQQPQSPSPTMTPMRFLPARPAAPPPADPPAPRFLFDGLNQRITEEMDSLNLLLTILNKRILAQYPYPWLLTAWHALCSSMGTYISRRLDPTNSNPEHRSRGKNHYILMFSVLYTVNIAVSNVSLGIMSIPDHVVLRSTIPILVLALTQLLHLPHKPYTPLTLLSLLPLTTGILLTTHNTLTLTRSTTPLPLLSTLLTASKTLSTQHLQTQLSLPPLQILQSIAPLTGIQATLWSYMNGEIDEFLIKQISSHNSPLTSSPSGLFLLLTNGIVAFLLNWSSFAANRKTGALTMAVLGNVKLVLAMVISGAVLSGAEPLVRGWMHGFGVLLALGGGFLYSLGEVGMFASSKGGLSVA</sequence>
<feature type="transmembrane region" description="Helical" evidence="9">
    <location>
        <begin position="320"/>
        <end position="342"/>
    </location>
</feature>
<feature type="transmembrane region" description="Helical" evidence="9">
    <location>
        <begin position="348"/>
        <end position="365"/>
    </location>
</feature>
<keyword evidence="12" id="KW-1185">Reference proteome</keyword>
<feature type="domain" description="Sugar phosphate transporter" evidence="10">
    <location>
        <begin position="264"/>
        <end position="552"/>
    </location>
</feature>
<evidence type="ECO:0000256" key="1">
    <source>
        <dbReference type="ARBA" id="ARBA00003420"/>
    </source>
</evidence>
<feature type="compositionally biased region" description="Pro residues" evidence="8">
    <location>
        <begin position="72"/>
        <end position="101"/>
    </location>
</feature>
<evidence type="ECO:0000256" key="6">
    <source>
        <dbReference type="ARBA" id="ARBA00022989"/>
    </source>
</evidence>
<keyword evidence="6 9" id="KW-1133">Transmembrane helix</keyword>
<comment type="caution">
    <text evidence="11">The sequence shown here is derived from an EMBL/GenBank/DDBJ whole genome shotgun (WGS) entry which is preliminary data.</text>
</comment>
<proteinExistence type="inferred from homology"/>
<evidence type="ECO:0000256" key="2">
    <source>
        <dbReference type="ARBA" id="ARBA00004477"/>
    </source>
</evidence>
<feature type="region of interest" description="Disordered" evidence="8">
    <location>
        <begin position="20"/>
        <end position="133"/>
    </location>
</feature>
<keyword evidence="7 9" id="KW-0472">Membrane</keyword>
<feature type="transmembrane region" description="Helical" evidence="9">
    <location>
        <begin position="504"/>
        <end position="528"/>
    </location>
</feature>
<evidence type="ECO:0000256" key="8">
    <source>
        <dbReference type="SAM" id="MobiDB-lite"/>
    </source>
</evidence>
<dbReference type="InterPro" id="IPR050186">
    <property type="entry name" value="TPT_transporter"/>
</dbReference>
<dbReference type="AlphaFoldDB" id="A0A9X0ARS9"/>
<feature type="region of interest" description="Disordered" evidence="8">
    <location>
        <begin position="205"/>
        <end position="248"/>
    </location>
</feature>
<dbReference type="PANTHER" id="PTHR11132">
    <property type="entry name" value="SOLUTE CARRIER FAMILY 35"/>
    <property type="match status" value="1"/>
</dbReference>
<feature type="compositionally biased region" description="Low complexity" evidence="8">
    <location>
        <begin position="211"/>
        <end position="234"/>
    </location>
</feature>
<keyword evidence="5 9" id="KW-0812">Transmembrane</keyword>
<dbReference type="InterPro" id="IPR004853">
    <property type="entry name" value="Sugar_P_trans_dom"/>
</dbReference>
<feature type="compositionally biased region" description="Pro residues" evidence="8">
    <location>
        <begin position="39"/>
        <end position="52"/>
    </location>
</feature>
<evidence type="ECO:0000313" key="12">
    <source>
        <dbReference type="Proteomes" id="UP001152300"/>
    </source>
</evidence>
<feature type="compositionally biased region" description="Polar residues" evidence="8">
    <location>
        <begin position="25"/>
        <end position="34"/>
    </location>
</feature>
<comment type="function">
    <text evidence="1">Involved in the import of GDP-mannose from the cytoplasm into the Golgi lumen.</text>
</comment>
<accession>A0A9X0ARS9</accession>
<feature type="transmembrane region" description="Helical" evidence="9">
    <location>
        <begin position="534"/>
        <end position="553"/>
    </location>
</feature>
<protein>
    <recommendedName>
        <fullName evidence="10">Sugar phosphate transporter domain-containing protein</fullName>
    </recommendedName>
</protein>
<evidence type="ECO:0000256" key="4">
    <source>
        <dbReference type="ARBA" id="ARBA00011182"/>
    </source>
</evidence>
<evidence type="ECO:0000256" key="7">
    <source>
        <dbReference type="ARBA" id="ARBA00023136"/>
    </source>
</evidence>
<evidence type="ECO:0000313" key="11">
    <source>
        <dbReference type="EMBL" id="KAJ8065953.1"/>
    </source>
</evidence>
<evidence type="ECO:0000259" key="10">
    <source>
        <dbReference type="Pfam" id="PF03151"/>
    </source>
</evidence>
<comment type="subcellular location">
    <subcellularLocation>
        <location evidence="2">Endoplasmic reticulum membrane</location>
        <topology evidence="2">Multi-pass membrane protein</topology>
    </subcellularLocation>
</comment>
<dbReference type="PRINTS" id="PR01217">
    <property type="entry name" value="PRICHEXTENSN"/>
</dbReference>
<gene>
    <name evidence="11" type="ORF">OCU04_005053</name>
</gene>
<organism evidence="11 12">
    <name type="scientific">Sclerotinia nivalis</name>
    <dbReference type="NCBI Taxonomy" id="352851"/>
    <lineage>
        <taxon>Eukaryota</taxon>
        <taxon>Fungi</taxon>
        <taxon>Dikarya</taxon>
        <taxon>Ascomycota</taxon>
        <taxon>Pezizomycotina</taxon>
        <taxon>Leotiomycetes</taxon>
        <taxon>Helotiales</taxon>
        <taxon>Sclerotiniaceae</taxon>
        <taxon>Sclerotinia</taxon>
    </lineage>
</organism>
<dbReference type="Pfam" id="PF03151">
    <property type="entry name" value="TPT"/>
    <property type="match status" value="1"/>
</dbReference>
<name>A0A9X0ARS9_9HELO</name>
<evidence type="ECO:0000256" key="5">
    <source>
        <dbReference type="ARBA" id="ARBA00022692"/>
    </source>
</evidence>
<feature type="compositionally biased region" description="Pro residues" evidence="8">
    <location>
        <begin position="120"/>
        <end position="133"/>
    </location>
</feature>
<feature type="transmembrane region" description="Helical" evidence="9">
    <location>
        <begin position="475"/>
        <end position="492"/>
    </location>
</feature>
<dbReference type="Proteomes" id="UP001152300">
    <property type="component" value="Unassembled WGS sequence"/>
</dbReference>
<evidence type="ECO:0000256" key="9">
    <source>
        <dbReference type="SAM" id="Phobius"/>
    </source>
</evidence>
<comment type="subunit">
    <text evidence="4">Homooligomer.</text>
</comment>
<reference evidence="11" key="1">
    <citation type="submission" date="2022-11" db="EMBL/GenBank/DDBJ databases">
        <title>Genome Resource of Sclerotinia nivalis Strain SnTB1, a Plant Pathogen Isolated from American Ginseng.</title>
        <authorList>
            <person name="Fan S."/>
        </authorList>
    </citation>
    <scope>NUCLEOTIDE SEQUENCE</scope>
    <source>
        <strain evidence="11">SnTB1</strain>
    </source>
</reference>
<dbReference type="EMBL" id="JAPEIS010000005">
    <property type="protein sequence ID" value="KAJ8065953.1"/>
    <property type="molecule type" value="Genomic_DNA"/>
</dbReference>